<dbReference type="Gene3D" id="3.40.190.10">
    <property type="entry name" value="Periplasmic binding protein-like II"/>
    <property type="match status" value="2"/>
</dbReference>
<gene>
    <name evidence="2" type="ORF">OB236_00215</name>
</gene>
<sequence>MKKQTLGGLLALSMAITPALAACSQEQKPTDKAAGTGAAPAAQMEAKKPVSFTLAYAAGDPAHKQGVVDAIAAFNKANPNIKIVDVSNNSSATYLEYLKTKDAVGEFPDFVEMRDTQLYADAGKLAELPADLKDLFKLTAQVNGKFYTAPIAGSAPQGIIYNKKMYKDAGITQEPKTYAEFLEICEKLKAKGIAPLVVGGKDIWHMGFLINKFLIDDVFIKDPNWNAKRNKGEVSFTDAGPTKAMKDFTQLFEKGYVEKGFLSTADNQTTSLLVTNKAAMLYSGPWMFKQILDADPSFELGFYALPGTDGKINLATLPNQQGWSMTTEAAKNPEKAAAMKQFIQFFFAKEQYAHYLELVSGIPTTKENVTYKAIEPLQTVLKVVSDPNTGHSMQINGFWGDNTMPASFRNWFYKLSQDWASGKLTVEEAMKKSDEEWNTEVKALKK</sequence>
<evidence type="ECO:0000256" key="1">
    <source>
        <dbReference type="SAM" id="SignalP"/>
    </source>
</evidence>
<dbReference type="EMBL" id="JAOQIO010000001">
    <property type="protein sequence ID" value="MCU6790537.1"/>
    <property type="molecule type" value="Genomic_DNA"/>
</dbReference>
<dbReference type="InterPro" id="IPR050490">
    <property type="entry name" value="Bact_solute-bd_prot1"/>
</dbReference>
<organism evidence="2 3">
    <name type="scientific">Paenibacillus baimaensis</name>
    <dbReference type="NCBI Taxonomy" id="2982185"/>
    <lineage>
        <taxon>Bacteria</taxon>
        <taxon>Bacillati</taxon>
        <taxon>Bacillota</taxon>
        <taxon>Bacilli</taxon>
        <taxon>Bacillales</taxon>
        <taxon>Paenibacillaceae</taxon>
        <taxon>Paenibacillus</taxon>
    </lineage>
</organism>
<dbReference type="SUPFAM" id="SSF53850">
    <property type="entry name" value="Periplasmic binding protein-like II"/>
    <property type="match status" value="1"/>
</dbReference>
<evidence type="ECO:0000313" key="3">
    <source>
        <dbReference type="Proteomes" id="UP001652445"/>
    </source>
</evidence>
<dbReference type="Pfam" id="PF13416">
    <property type="entry name" value="SBP_bac_8"/>
    <property type="match status" value="1"/>
</dbReference>
<feature type="signal peptide" evidence="1">
    <location>
        <begin position="1"/>
        <end position="21"/>
    </location>
</feature>
<dbReference type="PROSITE" id="PS51257">
    <property type="entry name" value="PROKAR_LIPOPROTEIN"/>
    <property type="match status" value="1"/>
</dbReference>
<accession>A0ABT2U7Q3</accession>
<keyword evidence="3" id="KW-1185">Reference proteome</keyword>
<comment type="caution">
    <text evidence="2">The sequence shown here is derived from an EMBL/GenBank/DDBJ whole genome shotgun (WGS) entry which is preliminary data.</text>
</comment>
<proteinExistence type="predicted"/>
<name>A0ABT2U7Q3_9BACL</name>
<dbReference type="RefSeq" id="WP_262682018.1">
    <property type="nucleotide sequence ID" value="NZ_JAOQIO010000001.1"/>
</dbReference>
<feature type="chain" id="PRO_5046546885" evidence="1">
    <location>
        <begin position="22"/>
        <end position="446"/>
    </location>
</feature>
<protein>
    <submittedName>
        <fullName evidence="2">ABC transporter substrate-binding protein</fullName>
    </submittedName>
</protein>
<keyword evidence="1" id="KW-0732">Signal</keyword>
<reference evidence="2 3" key="1">
    <citation type="submission" date="2022-09" db="EMBL/GenBank/DDBJ databases">
        <authorList>
            <person name="Han X.L."/>
            <person name="Wang Q."/>
            <person name="Lu T."/>
        </authorList>
    </citation>
    <scope>NUCLEOTIDE SEQUENCE [LARGE SCALE GENOMIC DNA]</scope>
    <source>
        <strain evidence="2 3">WQ 127069</strain>
    </source>
</reference>
<evidence type="ECO:0000313" key="2">
    <source>
        <dbReference type="EMBL" id="MCU6790537.1"/>
    </source>
</evidence>
<dbReference type="InterPro" id="IPR006059">
    <property type="entry name" value="SBP"/>
</dbReference>
<dbReference type="PANTHER" id="PTHR43649:SF12">
    <property type="entry name" value="DIACETYLCHITOBIOSE BINDING PROTEIN DASA"/>
    <property type="match status" value="1"/>
</dbReference>
<dbReference type="PANTHER" id="PTHR43649">
    <property type="entry name" value="ARABINOSE-BINDING PROTEIN-RELATED"/>
    <property type="match status" value="1"/>
</dbReference>
<dbReference type="Proteomes" id="UP001652445">
    <property type="component" value="Unassembled WGS sequence"/>
</dbReference>